<comment type="caution">
    <text evidence="2">The sequence shown here is derived from an EMBL/GenBank/DDBJ whole genome shotgun (WGS) entry which is preliminary data.</text>
</comment>
<dbReference type="OrthoDB" id="9948858at2759"/>
<evidence type="ECO:0000313" key="3">
    <source>
        <dbReference type="Proteomes" id="UP000518266"/>
    </source>
</evidence>
<feature type="compositionally biased region" description="Low complexity" evidence="1">
    <location>
        <begin position="1114"/>
        <end position="1125"/>
    </location>
</feature>
<feature type="compositionally biased region" description="Polar residues" evidence="1">
    <location>
        <begin position="369"/>
        <end position="379"/>
    </location>
</feature>
<feature type="compositionally biased region" description="Basic and acidic residues" evidence="1">
    <location>
        <begin position="286"/>
        <end position="298"/>
    </location>
</feature>
<feature type="compositionally biased region" description="Low complexity" evidence="1">
    <location>
        <begin position="1065"/>
        <end position="1085"/>
    </location>
</feature>
<dbReference type="PANTHER" id="PTHR23039:SF6">
    <property type="entry name" value="SIMILAR TO MKIAA1522 PROTEIN"/>
    <property type="match status" value="1"/>
</dbReference>
<feature type="compositionally biased region" description="Polar residues" evidence="1">
    <location>
        <begin position="442"/>
        <end position="459"/>
    </location>
</feature>
<feature type="region of interest" description="Disordered" evidence="1">
    <location>
        <begin position="994"/>
        <end position="1232"/>
    </location>
</feature>
<protein>
    <recommendedName>
        <fullName evidence="4">KIAA1522</fullName>
    </recommendedName>
</protein>
<dbReference type="Proteomes" id="UP000518266">
    <property type="component" value="Unassembled WGS sequence"/>
</dbReference>
<feature type="region of interest" description="Disordered" evidence="1">
    <location>
        <begin position="1268"/>
        <end position="1331"/>
    </location>
</feature>
<feature type="compositionally biased region" description="Pro residues" evidence="1">
    <location>
        <begin position="688"/>
        <end position="703"/>
    </location>
</feature>
<feature type="compositionally biased region" description="Pro residues" evidence="1">
    <location>
        <begin position="1041"/>
        <end position="1056"/>
    </location>
</feature>
<evidence type="ECO:0000256" key="1">
    <source>
        <dbReference type="SAM" id="MobiDB-lite"/>
    </source>
</evidence>
<dbReference type="GO" id="GO:0030154">
    <property type="term" value="P:cell differentiation"/>
    <property type="evidence" value="ECO:0007669"/>
    <property type="project" value="TreeGrafter"/>
</dbReference>
<organism evidence="2 3">
    <name type="scientific">Dissostichus mawsoni</name>
    <name type="common">Antarctic cod</name>
    <dbReference type="NCBI Taxonomy" id="36200"/>
    <lineage>
        <taxon>Eukaryota</taxon>
        <taxon>Metazoa</taxon>
        <taxon>Chordata</taxon>
        <taxon>Craniata</taxon>
        <taxon>Vertebrata</taxon>
        <taxon>Euteleostomi</taxon>
        <taxon>Actinopterygii</taxon>
        <taxon>Neopterygii</taxon>
        <taxon>Teleostei</taxon>
        <taxon>Neoteleostei</taxon>
        <taxon>Acanthomorphata</taxon>
        <taxon>Eupercaria</taxon>
        <taxon>Perciformes</taxon>
        <taxon>Notothenioidei</taxon>
        <taxon>Nototheniidae</taxon>
        <taxon>Dissostichus</taxon>
    </lineage>
</organism>
<feature type="compositionally biased region" description="Polar residues" evidence="1">
    <location>
        <begin position="1311"/>
        <end position="1331"/>
    </location>
</feature>
<feature type="region of interest" description="Disordered" evidence="1">
    <location>
        <begin position="80"/>
        <end position="102"/>
    </location>
</feature>
<proteinExistence type="predicted"/>
<feature type="compositionally biased region" description="Low complexity" evidence="1">
    <location>
        <begin position="255"/>
        <end position="281"/>
    </location>
</feature>
<feature type="region of interest" description="Disordered" evidence="1">
    <location>
        <begin position="776"/>
        <end position="980"/>
    </location>
</feature>
<feature type="region of interest" description="Disordered" evidence="1">
    <location>
        <begin position="683"/>
        <end position="731"/>
    </location>
</feature>
<feature type="region of interest" description="Disordered" evidence="1">
    <location>
        <begin position="1370"/>
        <end position="1426"/>
    </location>
</feature>
<dbReference type="PANTHER" id="PTHR23039">
    <property type="entry name" value="NANCE-HORAN SYNDROME PROTEIN"/>
    <property type="match status" value="1"/>
</dbReference>
<name>A0A7J5Y7U0_DISMA</name>
<accession>A0A7J5Y7U0</accession>
<feature type="compositionally biased region" description="Pro residues" evidence="1">
    <location>
        <begin position="822"/>
        <end position="947"/>
    </location>
</feature>
<feature type="compositionally biased region" description="Pro residues" evidence="1">
    <location>
        <begin position="783"/>
        <end position="802"/>
    </location>
</feature>
<gene>
    <name evidence="2" type="ORF">F7725_007870</name>
</gene>
<feature type="compositionally biased region" description="Basic and acidic residues" evidence="1">
    <location>
        <begin position="359"/>
        <end position="368"/>
    </location>
</feature>
<feature type="compositionally biased region" description="Low complexity" evidence="1">
    <location>
        <begin position="1095"/>
        <end position="1105"/>
    </location>
</feature>
<feature type="compositionally biased region" description="Polar residues" evidence="1">
    <location>
        <begin position="242"/>
        <end position="254"/>
    </location>
</feature>
<feature type="compositionally biased region" description="Polar residues" evidence="1">
    <location>
        <begin position="1158"/>
        <end position="1169"/>
    </location>
</feature>
<feature type="compositionally biased region" description="Polar residues" evidence="1">
    <location>
        <begin position="387"/>
        <end position="410"/>
    </location>
</feature>
<feature type="compositionally biased region" description="Basic and acidic residues" evidence="1">
    <location>
        <begin position="422"/>
        <end position="438"/>
    </location>
</feature>
<evidence type="ECO:0000313" key="2">
    <source>
        <dbReference type="EMBL" id="KAF3844707.1"/>
    </source>
</evidence>
<dbReference type="EMBL" id="JAAKFY010000015">
    <property type="protein sequence ID" value="KAF3844707.1"/>
    <property type="molecule type" value="Genomic_DNA"/>
</dbReference>
<sequence>MMQQEETNNGMEFQDNMSTISNMTVQTDGEGFMTDSTIADSSSVVSVQSSVSTRSSRSGLTRQGLDRVGWSLTQRLDEEHLYNGESDDSPTAYRPQSQNRAGASLQDMSLIHPLHKHHLKRLGAPNAGHRDDLALLNHLGPELSDGQRPHSMAVPGMTTSNSLQPELPSPVMSMSPQAPYMSKIIPNAVLPPSIDVVEISRGRSRNSVRTVSKSSLVMSSPASSRASSRASSSRTSYSRASNITSASRNYPHNMSDSSCWSNSESSDTLVSDSSTISSSSTPRQKRSQDGDAKEDKISVHSSISRASKCNSNGKLIVKGDEVKKEAPFSRSLSVMKPKRAPPPPSRTFSLHNKMKRRSRDLAEVRVNSRESSLNNTSASGEEDEQNKLGSSPSSPGYTADTSSLEDSTGSIPGAGPKIRGSRKSEKLFKEKKDPENKLSRIVSPSSGYSSQEGTSTQVSKEPHSPSPRHKRGIFAKLQRLFPGSGSTPPPLREELKPVTTVETVGPSVRALRELFNIPPPPKIHAPPPPPPEVWAHSKRSFELLLGPPAPDNLYAIIKRNPKDRRPQRQSPSASAKNLNVTVESISGALRVLETKKGQESGILSAEVHKETLDRLAEQNVDLKVTEKEEKVRASDIISSMLVKSVEKREGRLSIVREEEVKPASTQDTDVKTHMDTLTTISLTRITPSPSPPPAHHPPQPPTPSVVVSPEASWPPPPPPMAKVGLNGPDDVDFPLPPPPMFGEVGFVLPVQVPQENPLLVVAPRVQLLVITDADLQNPSTHQGPPPLNIPPPPPYTAPPPPVNVVSPPTIKKVSSPLLPKQVTPPPPKVTSPPPKSKDIPPPPQPKETSPPTPPKHVSSPPPPPKVTSPPTQPKQVVPPPPPKEVSSPPSPKEVSSPLPPPPKKVSPPPSPKNTSPPTPPKEMSPQPSPKGISPPSPPKETSPPSPPKEVSSTPLKEMTPPPLVKVTPLEPKEAPPAHVNEVSSTLVTVVSPPPVIEVSAPPGPEDISCLSTEEVSPPSAQEKACQSSEEATPVKSFTPPLSIPPPPSLPSQPNPPAKELDLPGESSVVESETISVSSHSTLTPPQSIPPPPPIQLLLHPQVVPLNTDGPATQEPSSSPEVSIPPEKAEEPAPSPPVNIPLAPPLPLQGLPSIKEQPSPVSTENQTPEPTSAPAAQEGPSLIVSPSLLEMVKLRSVSSSPEPPKAQEPAEVEVTMRKQQPSNPAPPHLPVKPIRRSLIILSPPTTYSPPASPPATDTEQLALPETHSVLVLPDSPTKRSPPAMTASPSMNLQEAIRLRTAARSKTGPASRLSLNSPTSPKDPQKSPCSTASFIFSKSNKRVVIETKPAPEDMATVQKVAGEAEWVKKEVKVPPPVARKPKTKGKEIEDSEGTEQTAGQGALQDGVKDATEKTNGTAGTVGGETPST</sequence>
<reference evidence="2 3" key="1">
    <citation type="submission" date="2020-03" db="EMBL/GenBank/DDBJ databases">
        <title>Dissostichus mawsoni Genome sequencing and assembly.</title>
        <authorList>
            <person name="Park H."/>
        </authorList>
    </citation>
    <scope>NUCLEOTIDE SEQUENCE [LARGE SCALE GENOMIC DNA]</scope>
    <source>
        <strain evidence="2">DM0001</strain>
        <tissue evidence="2">Muscle</tissue>
    </source>
</reference>
<feature type="region of interest" description="Disordered" evidence="1">
    <location>
        <begin position="202"/>
        <end position="306"/>
    </location>
</feature>
<feature type="compositionally biased region" description="Low complexity" evidence="1">
    <location>
        <begin position="212"/>
        <end position="241"/>
    </location>
</feature>
<keyword evidence="3" id="KW-1185">Reference proteome</keyword>
<evidence type="ECO:0008006" key="4">
    <source>
        <dbReference type="Google" id="ProtNLM"/>
    </source>
</evidence>
<feature type="compositionally biased region" description="Pro residues" evidence="1">
    <location>
        <begin position="1132"/>
        <end position="1146"/>
    </location>
</feature>
<feature type="region of interest" description="Disordered" evidence="1">
    <location>
        <begin position="328"/>
        <end position="502"/>
    </location>
</feature>